<dbReference type="EMBL" id="KK118011">
    <property type="protein sequence ID" value="KFM71961.1"/>
    <property type="molecule type" value="Genomic_DNA"/>
</dbReference>
<dbReference type="Pfam" id="PF15950">
    <property type="entry name" value="DUF4758"/>
    <property type="match status" value="1"/>
</dbReference>
<evidence type="ECO:0000313" key="3">
    <source>
        <dbReference type="Proteomes" id="UP000054359"/>
    </source>
</evidence>
<dbReference type="OrthoDB" id="6430124at2759"/>
<name>A0A087U3M2_STEMI</name>
<organism evidence="2 3">
    <name type="scientific">Stegodyphus mimosarum</name>
    <name type="common">African social velvet spider</name>
    <dbReference type="NCBI Taxonomy" id="407821"/>
    <lineage>
        <taxon>Eukaryota</taxon>
        <taxon>Metazoa</taxon>
        <taxon>Ecdysozoa</taxon>
        <taxon>Arthropoda</taxon>
        <taxon>Chelicerata</taxon>
        <taxon>Arachnida</taxon>
        <taxon>Araneae</taxon>
        <taxon>Araneomorphae</taxon>
        <taxon>Entelegynae</taxon>
        <taxon>Eresoidea</taxon>
        <taxon>Eresidae</taxon>
        <taxon>Stegodyphus</taxon>
    </lineage>
</organism>
<evidence type="ECO:0000313" key="2">
    <source>
        <dbReference type="EMBL" id="KFM71961.1"/>
    </source>
</evidence>
<proteinExistence type="predicted"/>
<sequence length="66" mass="7528">MKKRRRRHTGQRNDPVVYPTGIISAFTGTEVNGDKTTLHTTQVYRTYIDGTYKELLQSTSVIMPTP</sequence>
<dbReference type="AlphaFoldDB" id="A0A087U3M2"/>
<keyword evidence="3" id="KW-1185">Reference proteome</keyword>
<evidence type="ECO:0000259" key="1">
    <source>
        <dbReference type="Pfam" id="PF15950"/>
    </source>
</evidence>
<dbReference type="Proteomes" id="UP000054359">
    <property type="component" value="Unassembled WGS sequence"/>
</dbReference>
<dbReference type="InterPro" id="IPR031866">
    <property type="entry name" value="DUF4758"/>
</dbReference>
<reference evidence="2 3" key="1">
    <citation type="submission" date="2013-11" db="EMBL/GenBank/DDBJ databases">
        <title>Genome sequencing of Stegodyphus mimosarum.</title>
        <authorList>
            <person name="Bechsgaard J."/>
        </authorList>
    </citation>
    <scope>NUCLEOTIDE SEQUENCE [LARGE SCALE GENOMIC DNA]</scope>
</reference>
<gene>
    <name evidence="2" type="ORF">X975_08531</name>
</gene>
<feature type="non-terminal residue" evidence="2">
    <location>
        <position position="66"/>
    </location>
</feature>
<protein>
    <recommendedName>
        <fullName evidence="1">DUF4758 domain-containing protein</fullName>
    </recommendedName>
</protein>
<feature type="domain" description="DUF4758" evidence="1">
    <location>
        <begin position="11"/>
        <end position="60"/>
    </location>
</feature>
<accession>A0A087U3M2</accession>